<sequence length="70" mass="8266">MALFITAYGFYMSRHGSETSERFLWKRKESSWRLDKESSRFCLNPFFLFFLNLSLQKSVDLFFSGGGCDM</sequence>
<organism evidence="1">
    <name type="scientific">Noccaea caerulescens</name>
    <name type="common">Alpine penny-cress</name>
    <name type="synonym">Thlaspi caerulescens</name>
    <dbReference type="NCBI Taxonomy" id="107243"/>
    <lineage>
        <taxon>Eukaryota</taxon>
        <taxon>Viridiplantae</taxon>
        <taxon>Streptophyta</taxon>
        <taxon>Embryophyta</taxon>
        <taxon>Tracheophyta</taxon>
        <taxon>Spermatophyta</taxon>
        <taxon>Magnoliopsida</taxon>
        <taxon>eudicotyledons</taxon>
        <taxon>Gunneridae</taxon>
        <taxon>Pentapetalae</taxon>
        <taxon>rosids</taxon>
        <taxon>malvids</taxon>
        <taxon>Brassicales</taxon>
        <taxon>Brassicaceae</taxon>
        <taxon>Coluteocarpeae</taxon>
        <taxon>Noccaea</taxon>
    </lineage>
</organism>
<name>A0A1J3CGY4_NOCCA</name>
<evidence type="ECO:0000313" key="1">
    <source>
        <dbReference type="EMBL" id="JAU05104.1"/>
    </source>
</evidence>
<protein>
    <submittedName>
        <fullName evidence="1">Uncharacterized protein</fullName>
    </submittedName>
</protein>
<gene>
    <name evidence="1" type="ORF">GA_TR21295_c3_g1_i1_g.70485</name>
</gene>
<dbReference type="AlphaFoldDB" id="A0A1J3CGY4"/>
<dbReference type="EMBL" id="GEVI01027216">
    <property type="protein sequence ID" value="JAU05104.1"/>
    <property type="molecule type" value="Transcribed_RNA"/>
</dbReference>
<accession>A0A1J3CGY4</accession>
<proteinExistence type="predicted"/>
<reference evidence="1" key="1">
    <citation type="submission" date="2016-07" db="EMBL/GenBank/DDBJ databases">
        <title>De novo transcriptome assembly of four accessions of the metal hyperaccumulator plant Noccaea caerulescens.</title>
        <authorList>
            <person name="Blande D."/>
            <person name="Halimaa P."/>
            <person name="Tervahauta A.I."/>
            <person name="Aarts M.G."/>
            <person name="Karenlampi S.O."/>
        </authorList>
    </citation>
    <scope>NUCLEOTIDE SEQUENCE</scope>
</reference>